<dbReference type="eggNOG" id="COG3655">
    <property type="taxonomic scope" value="Bacteria"/>
</dbReference>
<accession>Q1J2Y3</accession>
<reference evidence="2" key="1">
    <citation type="submission" date="2006-04" db="EMBL/GenBank/DDBJ databases">
        <title>Complete sequence of plasmid1 pDGEO01 of Deinococcus geothermalis DSM 11300.</title>
        <authorList>
            <consortium name="US DOE Joint Genome Institute"/>
            <person name="Copeland A."/>
            <person name="Lucas S."/>
            <person name="Lapidus A."/>
            <person name="Barry K."/>
            <person name="Detter J.C."/>
            <person name="Glavina del Rio T."/>
            <person name="Hammon N."/>
            <person name="Israni S."/>
            <person name="Dalin E."/>
            <person name="Tice H."/>
            <person name="Pitluck S."/>
            <person name="Brettin T."/>
            <person name="Bruce D."/>
            <person name="Han C."/>
            <person name="Tapia R."/>
            <person name="Saunders E."/>
            <person name="Gilna P."/>
            <person name="Schmutz J."/>
            <person name="Larimer F."/>
            <person name="Land M."/>
            <person name="Hauser L."/>
            <person name="Kyrpides N."/>
            <person name="Kim E."/>
            <person name="Daly M.J."/>
            <person name="Fredrickson J.K."/>
            <person name="Makarova K.S."/>
            <person name="Gaidamakova E.K."/>
            <person name="Zhai M."/>
            <person name="Richardson P."/>
        </authorList>
    </citation>
    <scope>NUCLEOTIDE SEQUENCE</scope>
    <source>
        <strain evidence="2">DSM 11300</strain>
        <plasmid evidence="2">pDGEO01</plasmid>
    </source>
</reference>
<evidence type="ECO:0000313" key="3">
    <source>
        <dbReference type="Proteomes" id="UP000002431"/>
    </source>
</evidence>
<dbReference type="HOGENOM" id="CLU_1892772_0_0_0"/>
<gene>
    <name evidence="2" type="ordered locus">Dgeo_2718</name>
</gene>
<geneLocation type="plasmid" evidence="2 3">
    <name>pDGEO01</name>
</geneLocation>
<sequence>MELRLNLGGYLQRHGLTAYRLAQAVEGRVSPNTVYTLARKPAQRIDLSTVGEVLEALGRLTGEPVSITDMLEEAAPPAPAPSPDPLAALRLDPARPAFDAANLKTFRRHGRPVTPRPGPSAEEVIAQDRSREPR</sequence>
<evidence type="ECO:0000256" key="1">
    <source>
        <dbReference type="SAM" id="MobiDB-lite"/>
    </source>
</evidence>
<keyword evidence="2" id="KW-0614">Plasmid</keyword>
<name>Q1J2Y3_DEIGD</name>
<dbReference type="EMBL" id="CP000358">
    <property type="protein sequence ID" value="ABF44151.1"/>
    <property type="molecule type" value="Genomic_DNA"/>
</dbReference>
<dbReference type="AlphaFoldDB" id="Q1J2Y3"/>
<dbReference type="KEGG" id="dge:Dgeo_2718"/>
<organism evidence="2 3">
    <name type="scientific">Deinococcus geothermalis (strain DSM 11300 / CIP 105573 / AG-3a)</name>
    <dbReference type="NCBI Taxonomy" id="319795"/>
    <lineage>
        <taxon>Bacteria</taxon>
        <taxon>Thermotogati</taxon>
        <taxon>Deinococcota</taxon>
        <taxon>Deinococci</taxon>
        <taxon>Deinococcales</taxon>
        <taxon>Deinococcaceae</taxon>
        <taxon>Deinococcus</taxon>
    </lineage>
</organism>
<protein>
    <submittedName>
        <fullName evidence="2">XRE-family like protein, component of toxin-antitoxin system</fullName>
    </submittedName>
</protein>
<proteinExistence type="predicted"/>
<feature type="region of interest" description="Disordered" evidence="1">
    <location>
        <begin position="107"/>
        <end position="134"/>
    </location>
</feature>
<keyword evidence="3" id="KW-1185">Reference proteome</keyword>
<dbReference type="RefSeq" id="WP_011525853.1">
    <property type="nucleotide sequence ID" value="NC_008010.2"/>
</dbReference>
<evidence type="ECO:0000313" key="2">
    <source>
        <dbReference type="EMBL" id="ABF44151.1"/>
    </source>
</evidence>
<dbReference type="Proteomes" id="UP000002431">
    <property type="component" value="Plasmid pDGEO01"/>
</dbReference>